<feature type="compositionally biased region" description="Basic and acidic residues" evidence="5">
    <location>
        <begin position="1"/>
        <end position="16"/>
    </location>
</feature>
<dbReference type="InterPro" id="IPR019109">
    <property type="entry name" value="MamF_MmsF"/>
</dbReference>
<dbReference type="EMBL" id="FUZP01000001">
    <property type="protein sequence ID" value="SKC48847.1"/>
    <property type="molecule type" value="Genomic_DNA"/>
</dbReference>
<feature type="region of interest" description="Disordered" evidence="5">
    <location>
        <begin position="1"/>
        <end position="208"/>
    </location>
</feature>
<feature type="compositionally biased region" description="Low complexity" evidence="5">
    <location>
        <begin position="115"/>
        <end position="182"/>
    </location>
</feature>
<dbReference type="AlphaFoldDB" id="A0A1T5JBD3"/>
<evidence type="ECO:0000256" key="5">
    <source>
        <dbReference type="SAM" id="MobiDB-lite"/>
    </source>
</evidence>
<dbReference type="Proteomes" id="UP000190857">
    <property type="component" value="Unassembled WGS sequence"/>
</dbReference>
<evidence type="ECO:0000256" key="4">
    <source>
        <dbReference type="ARBA" id="ARBA00023136"/>
    </source>
</evidence>
<reference evidence="7 8" key="1">
    <citation type="submission" date="2017-02" db="EMBL/GenBank/DDBJ databases">
        <authorList>
            <person name="Peterson S.W."/>
        </authorList>
    </citation>
    <scope>NUCLEOTIDE SEQUENCE [LARGE SCALE GENOMIC DNA]</scope>
    <source>
        <strain evidence="7 8">VKM Ac-2059</strain>
    </source>
</reference>
<comment type="subcellular location">
    <subcellularLocation>
        <location evidence="1">Membrane</location>
        <topology evidence="1">Multi-pass membrane protein</topology>
    </subcellularLocation>
</comment>
<accession>A0A1T5JBD3</accession>
<evidence type="ECO:0000313" key="7">
    <source>
        <dbReference type="EMBL" id="SKC48847.1"/>
    </source>
</evidence>
<evidence type="ECO:0000313" key="8">
    <source>
        <dbReference type="Proteomes" id="UP000190857"/>
    </source>
</evidence>
<dbReference type="RefSeq" id="WP_079727447.1">
    <property type="nucleotide sequence ID" value="NZ_FUZP01000001.1"/>
</dbReference>
<feature type="transmembrane region" description="Helical" evidence="6">
    <location>
        <begin position="282"/>
        <end position="308"/>
    </location>
</feature>
<feature type="transmembrane region" description="Helical" evidence="6">
    <location>
        <begin position="214"/>
        <end position="237"/>
    </location>
</feature>
<keyword evidence="3 6" id="KW-1133">Transmembrane helix</keyword>
<dbReference type="STRING" id="123320.SAMN06309945_1408"/>
<feature type="compositionally biased region" description="Low complexity" evidence="5">
    <location>
        <begin position="83"/>
        <end position="106"/>
    </location>
</feature>
<dbReference type="OrthoDB" id="9808930at2"/>
<keyword evidence="4 6" id="KW-0472">Membrane</keyword>
<protein>
    <submittedName>
        <fullName evidence="7">Uncharacterized conserved protein, Tic20 family</fullName>
    </submittedName>
</protein>
<feature type="compositionally biased region" description="Low complexity" evidence="5">
    <location>
        <begin position="40"/>
        <end position="76"/>
    </location>
</feature>
<keyword evidence="2 6" id="KW-0812">Transmembrane</keyword>
<evidence type="ECO:0000256" key="2">
    <source>
        <dbReference type="ARBA" id="ARBA00022692"/>
    </source>
</evidence>
<dbReference type="Pfam" id="PF09685">
    <property type="entry name" value="MamF_MmsF"/>
    <property type="match status" value="1"/>
</dbReference>
<gene>
    <name evidence="7" type="ORF">SAMN06309945_1408</name>
</gene>
<sequence>MTDAHGQDPAEKKPDDAPNGAPVPPIDGSAAGHQPGQPEAASPYGQPQQPSQPQAPEQPHAPEQPQAPGSPYGQQPGQPPFGAPAGQSQPSQSQPGQFGQPPQGAPHSQQPPQQPFGAPNGQPQGQPGHYGQPQGQPGQNGQYGQPQGQPGQYGQPQGQPGQYGQQGQPPYGQQPGQPYGQPGQHGGPGGPVPPQFGGQPGYGPQPLSPADDKLWASLSHFLGVLWLLPSLIIFLVFKDRGPRVREESKEALNWQITFLIGYIALSIVIGIIQAILYSTGAYGIAGIFGLLQGALYVVNLVFSIIGGVRVTQGGSYRYPFSLRLIK</sequence>
<keyword evidence="8" id="KW-1185">Reference proteome</keyword>
<feature type="transmembrane region" description="Helical" evidence="6">
    <location>
        <begin position="258"/>
        <end position="276"/>
    </location>
</feature>
<organism evidence="7 8">
    <name type="scientific">Okibacterium fritillariae</name>
    <dbReference type="NCBI Taxonomy" id="123320"/>
    <lineage>
        <taxon>Bacteria</taxon>
        <taxon>Bacillati</taxon>
        <taxon>Actinomycetota</taxon>
        <taxon>Actinomycetes</taxon>
        <taxon>Micrococcales</taxon>
        <taxon>Microbacteriaceae</taxon>
        <taxon>Okibacterium</taxon>
    </lineage>
</organism>
<name>A0A1T5JBD3_9MICO</name>
<evidence type="ECO:0000256" key="1">
    <source>
        <dbReference type="ARBA" id="ARBA00004141"/>
    </source>
</evidence>
<proteinExistence type="predicted"/>
<evidence type="ECO:0000256" key="3">
    <source>
        <dbReference type="ARBA" id="ARBA00022989"/>
    </source>
</evidence>
<evidence type="ECO:0000256" key="6">
    <source>
        <dbReference type="SAM" id="Phobius"/>
    </source>
</evidence>